<evidence type="ECO:0000313" key="1">
    <source>
        <dbReference type="EMBL" id="KKL68317.1"/>
    </source>
</evidence>
<name>A0A0F9GZ31_9ZZZZ</name>
<dbReference type="AlphaFoldDB" id="A0A0F9GZ31"/>
<dbReference type="EMBL" id="LAZR01026569">
    <property type="protein sequence ID" value="KKL68317.1"/>
    <property type="molecule type" value="Genomic_DNA"/>
</dbReference>
<proteinExistence type="predicted"/>
<sequence length="241" mass="26714">MSRGGPDWGIDTDTVGLNLSDHSELAVRLGSPYVYERLGRVLAIDKEGIRLRHWTQSKSDASASIDEDLAVAFMGDRSIKLIPGSGGNKYAAIHREIPYVSTRQVGVSLLFAPMEAGVELRVNIEYVRDGTVYNFNFRILATGEMQTWNGAAWVTQLDTGRLLWHAIVPYWNAVHLSVDLSNLTFKSMQLNDNKVIFSDAPSTSGASSVPNSFEIYISNKDDTRDQDPMYLDAVVVTIDEP</sequence>
<reference evidence="1" key="1">
    <citation type="journal article" date="2015" name="Nature">
        <title>Complex archaea that bridge the gap between prokaryotes and eukaryotes.</title>
        <authorList>
            <person name="Spang A."/>
            <person name="Saw J.H."/>
            <person name="Jorgensen S.L."/>
            <person name="Zaremba-Niedzwiedzka K."/>
            <person name="Martijn J."/>
            <person name="Lind A.E."/>
            <person name="van Eijk R."/>
            <person name="Schleper C."/>
            <person name="Guy L."/>
            <person name="Ettema T.J."/>
        </authorList>
    </citation>
    <scope>NUCLEOTIDE SEQUENCE</scope>
</reference>
<accession>A0A0F9GZ31</accession>
<gene>
    <name evidence="1" type="ORF">LCGC14_2126170</name>
</gene>
<organism evidence="1">
    <name type="scientific">marine sediment metagenome</name>
    <dbReference type="NCBI Taxonomy" id="412755"/>
    <lineage>
        <taxon>unclassified sequences</taxon>
        <taxon>metagenomes</taxon>
        <taxon>ecological metagenomes</taxon>
    </lineage>
</organism>
<protein>
    <submittedName>
        <fullName evidence="1">Uncharacterized protein</fullName>
    </submittedName>
</protein>
<comment type="caution">
    <text evidence="1">The sequence shown here is derived from an EMBL/GenBank/DDBJ whole genome shotgun (WGS) entry which is preliminary data.</text>
</comment>